<proteinExistence type="predicted"/>
<gene>
    <name evidence="1" type="ORF">GCM10009733_042330</name>
</gene>
<name>A0ABP4R8G0_9ACTN</name>
<dbReference type="EMBL" id="BAAAMU010000028">
    <property type="protein sequence ID" value="GAA1640770.1"/>
    <property type="molecule type" value="Genomic_DNA"/>
</dbReference>
<organism evidence="1 2">
    <name type="scientific">Nonomuraea maheshkhaliensis</name>
    <dbReference type="NCBI Taxonomy" id="419590"/>
    <lineage>
        <taxon>Bacteria</taxon>
        <taxon>Bacillati</taxon>
        <taxon>Actinomycetota</taxon>
        <taxon>Actinomycetes</taxon>
        <taxon>Streptosporangiales</taxon>
        <taxon>Streptosporangiaceae</taxon>
        <taxon>Nonomuraea</taxon>
    </lineage>
</organism>
<evidence type="ECO:0000313" key="2">
    <source>
        <dbReference type="Proteomes" id="UP001500064"/>
    </source>
</evidence>
<sequence>MNGLLCEAITRTEAAEAAEAADDEAAGAAEAACGDSAAAKAIERARIVGFMAVIRAGRAGIGMLTSGGGWRSGARADDREDISETSFHQCLSLESFRLLAGWQ</sequence>
<accession>A0ABP4R8G0</accession>
<evidence type="ECO:0000313" key="1">
    <source>
        <dbReference type="EMBL" id="GAA1640770.1"/>
    </source>
</evidence>
<dbReference type="Proteomes" id="UP001500064">
    <property type="component" value="Unassembled WGS sequence"/>
</dbReference>
<keyword evidence="2" id="KW-1185">Reference proteome</keyword>
<reference evidence="2" key="1">
    <citation type="journal article" date="2019" name="Int. J. Syst. Evol. Microbiol.">
        <title>The Global Catalogue of Microorganisms (GCM) 10K type strain sequencing project: providing services to taxonomists for standard genome sequencing and annotation.</title>
        <authorList>
            <consortium name="The Broad Institute Genomics Platform"/>
            <consortium name="The Broad Institute Genome Sequencing Center for Infectious Disease"/>
            <person name="Wu L."/>
            <person name="Ma J."/>
        </authorList>
    </citation>
    <scope>NUCLEOTIDE SEQUENCE [LARGE SCALE GENOMIC DNA]</scope>
    <source>
        <strain evidence="2">JCM 13929</strain>
    </source>
</reference>
<comment type="caution">
    <text evidence="1">The sequence shown here is derived from an EMBL/GenBank/DDBJ whole genome shotgun (WGS) entry which is preliminary data.</text>
</comment>
<protein>
    <submittedName>
        <fullName evidence="1">Uncharacterized protein</fullName>
    </submittedName>
</protein>